<dbReference type="SMART" id="SM00320">
    <property type="entry name" value="WD40"/>
    <property type="match status" value="6"/>
</dbReference>
<reference evidence="13" key="1">
    <citation type="submission" date="2017-01" db="EMBL/GenBank/DDBJ databases">
        <title>Comparative genomics of anhydrobiosis in the tardigrade Hypsibius dujardini.</title>
        <authorList>
            <person name="Yoshida Y."/>
            <person name="Koutsovoulos G."/>
            <person name="Laetsch D."/>
            <person name="Stevens L."/>
            <person name="Kumar S."/>
            <person name="Horikawa D."/>
            <person name="Ishino K."/>
            <person name="Komine S."/>
            <person name="Tomita M."/>
            <person name="Blaxter M."/>
            <person name="Arakawa K."/>
        </authorList>
    </citation>
    <scope>NUCLEOTIDE SEQUENCE [LARGE SCALE GENOMIC DNA]</scope>
    <source>
        <strain evidence="13">Z151</strain>
    </source>
</reference>
<dbReference type="PROSITE" id="PS50202">
    <property type="entry name" value="MSP"/>
    <property type="match status" value="1"/>
</dbReference>
<organism evidence="12 13">
    <name type="scientific">Hypsibius exemplaris</name>
    <name type="common">Freshwater tardigrade</name>
    <dbReference type="NCBI Taxonomy" id="2072580"/>
    <lineage>
        <taxon>Eukaryota</taxon>
        <taxon>Metazoa</taxon>
        <taxon>Ecdysozoa</taxon>
        <taxon>Tardigrada</taxon>
        <taxon>Eutardigrada</taxon>
        <taxon>Parachela</taxon>
        <taxon>Hypsibioidea</taxon>
        <taxon>Hypsibiidae</taxon>
        <taxon>Hypsibius</taxon>
    </lineage>
</organism>
<evidence type="ECO:0000256" key="2">
    <source>
        <dbReference type="ARBA" id="ARBA00022490"/>
    </source>
</evidence>
<evidence type="ECO:0000259" key="11">
    <source>
        <dbReference type="PROSITE" id="PS50202"/>
    </source>
</evidence>
<dbReference type="Pfam" id="PF00400">
    <property type="entry name" value="WD40"/>
    <property type="match status" value="1"/>
</dbReference>
<keyword evidence="2" id="KW-0963">Cytoplasm</keyword>
<feature type="coiled-coil region" evidence="9">
    <location>
        <begin position="783"/>
        <end position="817"/>
    </location>
</feature>
<keyword evidence="3 8" id="KW-0853">WD repeat</keyword>
<evidence type="ECO:0000256" key="6">
    <source>
        <dbReference type="ARBA" id="ARBA00023212"/>
    </source>
</evidence>
<gene>
    <name evidence="12" type="ORF">BV898_05817</name>
</gene>
<keyword evidence="6" id="KW-0206">Cytoskeleton</keyword>
<keyword evidence="13" id="KW-1185">Reference proteome</keyword>
<dbReference type="InterPro" id="IPR036322">
    <property type="entry name" value="WD40_repeat_dom_sf"/>
</dbReference>
<dbReference type="GO" id="GO:0003341">
    <property type="term" value="P:cilium movement"/>
    <property type="evidence" value="ECO:0007669"/>
    <property type="project" value="UniProtKB-ARBA"/>
</dbReference>
<evidence type="ECO:0000256" key="9">
    <source>
        <dbReference type="SAM" id="Coils"/>
    </source>
</evidence>
<dbReference type="InterPro" id="IPR000535">
    <property type="entry name" value="MSP_dom"/>
</dbReference>
<keyword evidence="5 9" id="KW-0175">Coiled coil</keyword>
<keyword evidence="7" id="KW-0966">Cell projection</keyword>
<evidence type="ECO:0000256" key="7">
    <source>
        <dbReference type="ARBA" id="ARBA00023273"/>
    </source>
</evidence>
<sequence length="1696" mass="195235">MWSLPGESSDEELPTATEGPGRGLTKSSVTALDGPSVKRINRPKFDSDYPTSSVLNAAVIDEEWPIKVPVLELVHAYGCDSKRRDNLQVLSESEFIYVAGGFTVIHDVYTKDQRFLQPSVGCCPKQVVIHPSKAFIAVSEKGPVAGVNIFEFPSLRLVVRLHCDGDKDINFIDFKFSNFHPGQIVTSGIDHIKFWTYQSTDVGWELHCVNGRFGSRATSTIECFVTLILGSVISATADGTIYKWVDGEIHSEVVRASDGEHLHDGIVTNMICNGRDLITMGTDGFVKIWKWDQLEGPNSNPDGLMLEVYAALDLGRQHVPVYLVPCVEGIVANAPLIWYVMGDKGIIWRSSIQPGDTQSAPVEIFHMHSGVVTGLAVSDHDLFLATVGEDGNIRVYSPATRECIAFYAGSQEVGATSVIWIHPNQAGDQRVLMVGYNEGTVRLFEMPEIQEIKIPSEDSDEDVLDPFGVIVPVLREISNRRVQIGEIVELVSNEKSGFVASLSADSTLLLLTVQLPDILPMSLYGIKSPLHLSFRRTGEELEMLALITTGIGIVYEVQLPTDLREDTLIDLNKLRDDPDSTKKLTPITDLWHRTFQLKSIKARLQTVESDLPLAESRIVWGMYDPLDGRNFWMTTLDVDSGYVYHCAFGQEGPTEPLQALKVDPFVDLTIKFVQFLDQGHLLVVATTDGQVQILLLRRNYKLDTRIATWSFKLHDGMINGMSTSHDFTRLFSCGADGNVLDFNLVVPQSEEVIKERMYFKEILATLQTTKMTDKEERDMATFLREDRLMREQAERDKEAMAERIDKLRDEIRAILLENMTLPCELRIPKEDFILHANVRAAVEGDFARRNGDAQSYEIAERVRGRIIEDRLTEYFRVDLHRAPEFRLKSFSSAKRHISTYWIQKIDDDLPSKISALRTKLTLQMNSAKDVVKSSGDTFSLENTAKPITIAPFEEPDSRGQEQNSNVTGREWERRRYADHLDRARLRRQEWRDLLNRKPNLSEENDLFLDSEQKRISGQEYKIKQNEDHAIQFMAEYLHAPQVELELLELRQQVFRQKVQFNTRLVDLRAEKVQRIVGYREIRTKLQQLHRSISVDQRLWLSDVQDLDRDEEPEPFRRPTRDECLKVFNESLKNETKKDKPIPKTSFMEETDDKLNNTLSEKKPRYARLQSFATRQTRISLLEQVNAAAFEETTSWDELQYEMSQEEKLEQGKDTSLLLYRQDQLISQGCRILAIFDGKLNLLRHDKYALDIELKRADLHLLIYKWEHKVLSDYEDREYELSREEKKLLLRQATTERRIRMMEPDIRILQRRLSSRFQKRNSQASPMEFDSTDIFVCPRDLDKKVFQSMHSLNHQYQRVRRDMDDEIERNRVILCVSYEAQEELAFIEFELSHVSGSLQEVRLEKFNRWKDIPCPVAVRMSQFQFPEEPIKRSDLHDALVFDERNLEKISAFIDQVKRETTDDSKHLAALKDEFEKLEREQIIFSLRIEELKKECKMAMVQKYGGIIDLDAADRVRTDPKIQEIQEAIKENQKGQDKLLADLKQQAADLNVELTNTRAETTIFLKTIAAHMSERDLLVKRTTKRADKIGRGVLENVTTEDLRSHQEKLIMWQTRQRLRPLKSNPSHRNLIFQTETGWTTSTNLPLKTQRLQHPKLPFRDPAFQMSSSPIFVEPPKESDENRSYSLEKPVGPLLPRQT</sequence>
<feature type="repeat" description="WD" evidence="8">
    <location>
        <begin position="365"/>
        <end position="406"/>
    </location>
</feature>
<evidence type="ECO:0000313" key="13">
    <source>
        <dbReference type="Proteomes" id="UP000192578"/>
    </source>
</evidence>
<evidence type="ECO:0000256" key="5">
    <source>
        <dbReference type="ARBA" id="ARBA00023054"/>
    </source>
</evidence>
<dbReference type="InterPro" id="IPR015943">
    <property type="entry name" value="WD40/YVTN_repeat-like_dom_sf"/>
</dbReference>
<feature type="domain" description="MSP" evidence="11">
    <location>
        <begin position="1618"/>
        <end position="1696"/>
    </location>
</feature>
<comment type="subcellular location">
    <subcellularLocation>
        <location evidence="1">Cytoplasm</location>
        <location evidence="1">Cytoskeleton</location>
        <location evidence="1">Cilium axoneme</location>
    </subcellularLocation>
</comment>
<feature type="region of interest" description="Disordered" evidence="10">
    <location>
        <begin position="1"/>
        <end position="31"/>
    </location>
</feature>
<accession>A0A1W0WYH9</accession>
<dbReference type="PANTHER" id="PTHR14885">
    <property type="entry name" value="CILIA- AND FLAGELLA-ASSOCIATED PROTEIN 43-RELATED"/>
    <property type="match status" value="1"/>
</dbReference>
<dbReference type="PROSITE" id="PS50082">
    <property type="entry name" value="WD_REPEATS_2"/>
    <property type="match status" value="1"/>
</dbReference>
<evidence type="ECO:0000313" key="12">
    <source>
        <dbReference type="EMBL" id="OQV20266.1"/>
    </source>
</evidence>
<dbReference type="InterPro" id="IPR001680">
    <property type="entry name" value="WD40_rpt"/>
</dbReference>
<protein>
    <submittedName>
        <fullName evidence="12">Cilia- and flagella-associated protein 44</fullName>
    </submittedName>
</protein>
<proteinExistence type="predicted"/>
<dbReference type="Gene3D" id="2.130.10.10">
    <property type="entry name" value="YVTN repeat-like/Quinoprotein amine dehydrogenase"/>
    <property type="match status" value="3"/>
</dbReference>
<comment type="caution">
    <text evidence="12">The sequence shown here is derived from an EMBL/GenBank/DDBJ whole genome shotgun (WGS) entry which is preliminary data.</text>
</comment>
<dbReference type="Proteomes" id="UP000192578">
    <property type="component" value="Unassembled WGS sequence"/>
</dbReference>
<dbReference type="EMBL" id="MTYJ01000032">
    <property type="protein sequence ID" value="OQV20266.1"/>
    <property type="molecule type" value="Genomic_DNA"/>
</dbReference>
<evidence type="ECO:0000256" key="1">
    <source>
        <dbReference type="ARBA" id="ARBA00004430"/>
    </source>
</evidence>
<evidence type="ECO:0000256" key="4">
    <source>
        <dbReference type="ARBA" id="ARBA00022737"/>
    </source>
</evidence>
<keyword evidence="12" id="KW-0969">Cilium</keyword>
<dbReference type="OrthoDB" id="1935234at2759"/>
<evidence type="ECO:0000256" key="3">
    <source>
        <dbReference type="ARBA" id="ARBA00022574"/>
    </source>
</evidence>
<dbReference type="GO" id="GO:0005930">
    <property type="term" value="C:axoneme"/>
    <property type="evidence" value="ECO:0007669"/>
    <property type="project" value="UniProtKB-SubCell"/>
</dbReference>
<dbReference type="PANTHER" id="PTHR14885:SF3">
    <property type="entry name" value="CILIA- AND FLAGELLA-ASSOCIATED PROTEIN 44"/>
    <property type="match status" value="1"/>
</dbReference>
<keyword evidence="4" id="KW-0677">Repeat</keyword>
<keyword evidence="12" id="KW-0282">Flagellum</keyword>
<name>A0A1W0WYH9_HYPEX</name>
<feature type="region of interest" description="Disordered" evidence="10">
    <location>
        <begin position="1657"/>
        <end position="1696"/>
    </location>
</feature>
<evidence type="ECO:0000256" key="10">
    <source>
        <dbReference type="SAM" id="MobiDB-lite"/>
    </source>
</evidence>
<evidence type="ECO:0000256" key="8">
    <source>
        <dbReference type="PROSITE-ProRule" id="PRU00221"/>
    </source>
</evidence>
<dbReference type="SUPFAM" id="SSF50978">
    <property type="entry name" value="WD40 repeat-like"/>
    <property type="match status" value="1"/>
</dbReference>